<proteinExistence type="predicted"/>
<evidence type="ECO:0000313" key="1">
    <source>
        <dbReference type="EMBL" id="MBB6399524.1"/>
    </source>
</evidence>
<reference evidence="1 2" key="1">
    <citation type="submission" date="2020-08" db="EMBL/GenBank/DDBJ databases">
        <title>Sequencing the genomes of 1000 actinobacteria strains.</title>
        <authorList>
            <person name="Klenk H.-P."/>
        </authorList>
    </citation>
    <scope>NUCLEOTIDE SEQUENCE [LARGE SCALE GENOMIC DNA]</scope>
    <source>
        <strain evidence="1 2">DSM 43675</strain>
    </source>
</reference>
<sequence length="101" mass="10141">MAYPMVGFPTAVSAADGTAYSIAGVDAASGGPSAVLRWTGTAWVDPKVPLPPSSSVTAVDVRAEDDVWLAGTTSATGTSVTGLVMHFDGTSWKTVGTPLNG</sequence>
<accession>A0A7X0G5E5</accession>
<dbReference type="Proteomes" id="UP000546324">
    <property type="component" value="Unassembled WGS sequence"/>
</dbReference>
<comment type="caution">
    <text evidence="1">The sequence shown here is derived from an EMBL/GenBank/DDBJ whole genome shotgun (WGS) entry which is preliminary data.</text>
</comment>
<gene>
    <name evidence="1" type="ORF">BKA00_006438</name>
</gene>
<dbReference type="EMBL" id="JACHMQ010000001">
    <property type="protein sequence ID" value="MBB6399524.1"/>
    <property type="molecule type" value="Genomic_DNA"/>
</dbReference>
<evidence type="ECO:0000313" key="2">
    <source>
        <dbReference type="Proteomes" id="UP000546324"/>
    </source>
</evidence>
<protein>
    <submittedName>
        <fullName evidence="1">Uncharacterized protein</fullName>
    </submittedName>
</protein>
<dbReference type="AlphaFoldDB" id="A0A7X0G5E5"/>
<name>A0A7X0G5E5_9ACTN</name>
<organism evidence="1 2">
    <name type="scientific">Actinomadura coerulea</name>
    <dbReference type="NCBI Taxonomy" id="46159"/>
    <lineage>
        <taxon>Bacteria</taxon>
        <taxon>Bacillati</taxon>
        <taxon>Actinomycetota</taxon>
        <taxon>Actinomycetes</taxon>
        <taxon>Streptosporangiales</taxon>
        <taxon>Thermomonosporaceae</taxon>
        <taxon>Actinomadura</taxon>
    </lineage>
</organism>
<dbReference type="RefSeq" id="WP_185031440.1">
    <property type="nucleotide sequence ID" value="NZ_JACHMQ010000001.1"/>
</dbReference>
<keyword evidence="2" id="KW-1185">Reference proteome</keyword>